<evidence type="ECO:0000256" key="1">
    <source>
        <dbReference type="SAM" id="MobiDB-lite"/>
    </source>
</evidence>
<gene>
    <name evidence="2" type="ORF">RJT34_02902</name>
</gene>
<dbReference type="Proteomes" id="UP001359559">
    <property type="component" value="Unassembled WGS sequence"/>
</dbReference>
<evidence type="ECO:0000313" key="3">
    <source>
        <dbReference type="Proteomes" id="UP001359559"/>
    </source>
</evidence>
<name>A0AAN9KL39_CLITE</name>
<reference evidence="2 3" key="1">
    <citation type="submission" date="2024-01" db="EMBL/GenBank/DDBJ databases">
        <title>The genomes of 5 underutilized Papilionoideae crops provide insights into root nodulation and disease resistance.</title>
        <authorList>
            <person name="Yuan L."/>
        </authorList>
    </citation>
    <scope>NUCLEOTIDE SEQUENCE [LARGE SCALE GENOMIC DNA]</scope>
    <source>
        <strain evidence="2">LY-2023</strain>
        <tissue evidence="2">Leaf</tissue>
    </source>
</reference>
<dbReference type="EMBL" id="JAYKXN010000001">
    <property type="protein sequence ID" value="KAK7318203.1"/>
    <property type="molecule type" value="Genomic_DNA"/>
</dbReference>
<dbReference type="AlphaFoldDB" id="A0AAN9KL39"/>
<feature type="region of interest" description="Disordered" evidence="1">
    <location>
        <begin position="17"/>
        <end position="48"/>
    </location>
</feature>
<protein>
    <submittedName>
        <fullName evidence="2">Uncharacterized protein</fullName>
    </submittedName>
</protein>
<accession>A0AAN9KL39</accession>
<sequence length="104" mass="11521">MTRSLLALNMETSLSEPRMYCKRTRKTRNGQDDKASTSRNLTPVPVGSSVCPGPGFSVASLGGQPPISAKTLRLSKMGDHHHRIYKASRFTRCNVLVLEYQSLQ</sequence>
<keyword evidence="3" id="KW-1185">Reference proteome</keyword>
<evidence type="ECO:0000313" key="2">
    <source>
        <dbReference type="EMBL" id="KAK7318203.1"/>
    </source>
</evidence>
<proteinExistence type="predicted"/>
<organism evidence="2 3">
    <name type="scientific">Clitoria ternatea</name>
    <name type="common">Butterfly pea</name>
    <dbReference type="NCBI Taxonomy" id="43366"/>
    <lineage>
        <taxon>Eukaryota</taxon>
        <taxon>Viridiplantae</taxon>
        <taxon>Streptophyta</taxon>
        <taxon>Embryophyta</taxon>
        <taxon>Tracheophyta</taxon>
        <taxon>Spermatophyta</taxon>
        <taxon>Magnoliopsida</taxon>
        <taxon>eudicotyledons</taxon>
        <taxon>Gunneridae</taxon>
        <taxon>Pentapetalae</taxon>
        <taxon>rosids</taxon>
        <taxon>fabids</taxon>
        <taxon>Fabales</taxon>
        <taxon>Fabaceae</taxon>
        <taxon>Papilionoideae</taxon>
        <taxon>50 kb inversion clade</taxon>
        <taxon>NPAAA clade</taxon>
        <taxon>indigoferoid/millettioid clade</taxon>
        <taxon>Phaseoleae</taxon>
        <taxon>Clitoria</taxon>
    </lineage>
</organism>
<comment type="caution">
    <text evidence="2">The sequence shown here is derived from an EMBL/GenBank/DDBJ whole genome shotgun (WGS) entry which is preliminary data.</text>
</comment>